<dbReference type="Proteomes" id="UP000294489">
    <property type="component" value="Unassembled WGS sequence"/>
</dbReference>
<protein>
    <submittedName>
        <fullName evidence="1">Uncharacterized protein</fullName>
    </submittedName>
</protein>
<dbReference type="EMBL" id="SOEC01000035">
    <property type="protein sequence ID" value="TDX21598.1"/>
    <property type="molecule type" value="Genomic_DNA"/>
</dbReference>
<proteinExistence type="predicted"/>
<name>A0A4R8FD32_9GAMM</name>
<evidence type="ECO:0000313" key="1">
    <source>
        <dbReference type="EMBL" id="TDX21598.1"/>
    </source>
</evidence>
<sequence length="138" mass="15886">MTYDNLHLIQIDSEQASRTCGPYYYLVQNNFMAHTAFRTEQGLMRWLEERGLELSKPLVAKGEHQSQPIIGAYRDCMTMDEDAFNALAADLETRTMSNATYTLAKIIRVEGVNEVHYLNPNCHGRVVFDYQESRDLMS</sequence>
<accession>A0A4R8FD32</accession>
<dbReference type="OrthoDB" id="5381276at2"/>
<evidence type="ECO:0000313" key="2">
    <source>
        <dbReference type="Proteomes" id="UP000294489"/>
    </source>
</evidence>
<organism evidence="1 2">
    <name type="scientific">Modicisalibacter xianhensis</name>
    <dbReference type="NCBI Taxonomy" id="442341"/>
    <lineage>
        <taxon>Bacteria</taxon>
        <taxon>Pseudomonadati</taxon>
        <taxon>Pseudomonadota</taxon>
        <taxon>Gammaproteobacteria</taxon>
        <taxon>Oceanospirillales</taxon>
        <taxon>Halomonadaceae</taxon>
        <taxon>Modicisalibacter</taxon>
    </lineage>
</organism>
<gene>
    <name evidence="1" type="ORF">DFO67_1358</name>
</gene>
<reference evidence="1 2" key="1">
    <citation type="submission" date="2019-03" db="EMBL/GenBank/DDBJ databases">
        <title>Freshwater and sediment microbial communities from various areas in North America, analyzing microbe dynamics in response to fracking.</title>
        <authorList>
            <person name="Lamendella R."/>
        </authorList>
    </citation>
    <scope>NUCLEOTIDE SEQUENCE [LARGE SCALE GENOMIC DNA]</scope>
    <source>
        <strain evidence="1 2">6_TX</strain>
    </source>
</reference>
<dbReference type="AlphaFoldDB" id="A0A4R8FD32"/>
<dbReference type="RefSeq" id="WP_134021473.1">
    <property type="nucleotide sequence ID" value="NZ_SOEC01000035.1"/>
</dbReference>
<comment type="caution">
    <text evidence="1">The sequence shown here is derived from an EMBL/GenBank/DDBJ whole genome shotgun (WGS) entry which is preliminary data.</text>
</comment>